<evidence type="ECO:0000313" key="2">
    <source>
        <dbReference type="Proteomes" id="UP001519460"/>
    </source>
</evidence>
<dbReference type="AlphaFoldDB" id="A0ABD0L0A0"/>
<protein>
    <submittedName>
        <fullName evidence="1">Uncharacterized protein</fullName>
    </submittedName>
</protein>
<organism evidence="1 2">
    <name type="scientific">Batillaria attramentaria</name>
    <dbReference type="NCBI Taxonomy" id="370345"/>
    <lineage>
        <taxon>Eukaryota</taxon>
        <taxon>Metazoa</taxon>
        <taxon>Spiralia</taxon>
        <taxon>Lophotrochozoa</taxon>
        <taxon>Mollusca</taxon>
        <taxon>Gastropoda</taxon>
        <taxon>Caenogastropoda</taxon>
        <taxon>Sorbeoconcha</taxon>
        <taxon>Cerithioidea</taxon>
        <taxon>Batillariidae</taxon>
        <taxon>Batillaria</taxon>
    </lineage>
</organism>
<keyword evidence="2" id="KW-1185">Reference proteome</keyword>
<accession>A0ABD0L0A0</accession>
<reference evidence="1 2" key="1">
    <citation type="journal article" date="2023" name="Sci. Data">
        <title>Genome assembly of the Korean intertidal mud-creeper Batillaria attramentaria.</title>
        <authorList>
            <person name="Patra A.K."/>
            <person name="Ho P.T."/>
            <person name="Jun S."/>
            <person name="Lee S.J."/>
            <person name="Kim Y."/>
            <person name="Won Y.J."/>
        </authorList>
    </citation>
    <scope>NUCLEOTIDE SEQUENCE [LARGE SCALE GENOMIC DNA]</scope>
    <source>
        <strain evidence="1">Wonlab-2016</strain>
    </source>
</reference>
<evidence type="ECO:0000313" key="1">
    <source>
        <dbReference type="EMBL" id="KAK7492832.1"/>
    </source>
</evidence>
<name>A0ABD0L0A0_9CAEN</name>
<proteinExistence type="predicted"/>
<sequence>MTLTVCGDDVRLNVEMTVIAVYVKMTSIKEYRDNTSVGLALFPETQAARYTVSSVRWLAILDSVTSPGFSPLSTCTEVVLVCGVTVSSGTSSWGWRPAGM</sequence>
<dbReference type="Proteomes" id="UP001519460">
    <property type="component" value="Unassembled WGS sequence"/>
</dbReference>
<dbReference type="EMBL" id="JACVVK020000099">
    <property type="protein sequence ID" value="KAK7492832.1"/>
    <property type="molecule type" value="Genomic_DNA"/>
</dbReference>
<comment type="caution">
    <text evidence="1">The sequence shown here is derived from an EMBL/GenBank/DDBJ whole genome shotgun (WGS) entry which is preliminary data.</text>
</comment>
<gene>
    <name evidence="1" type="ORF">BaRGS_00015970</name>
</gene>